<sequence length="111" mass="13009">MGHVNDEICYQQQNLCQSRCDKRYCIDHHTTFCCSDYSPYLKYWAWGIVVAVFAVYVISYVLWKTCQERKLNAYQKLSGEPIGNQNTRLQQAETVVQRPVLIEENTPNKLI</sequence>
<evidence type="ECO:0000313" key="3">
    <source>
        <dbReference type="EMBL" id="CAL6045606.1"/>
    </source>
</evidence>
<keyword evidence="1" id="KW-0812">Transmembrane</keyword>
<organism evidence="2">
    <name type="scientific">Hexamita inflata</name>
    <dbReference type="NCBI Taxonomy" id="28002"/>
    <lineage>
        <taxon>Eukaryota</taxon>
        <taxon>Metamonada</taxon>
        <taxon>Diplomonadida</taxon>
        <taxon>Hexamitidae</taxon>
        <taxon>Hexamitinae</taxon>
        <taxon>Hexamita</taxon>
    </lineage>
</organism>
<accession>A0AA86UBK1</accession>
<dbReference type="AlphaFoldDB" id="A0AA86UBK1"/>
<dbReference type="EMBL" id="CAXDID020000164">
    <property type="protein sequence ID" value="CAL6045606.1"/>
    <property type="molecule type" value="Genomic_DNA"/>
</dbReference>
<protein>
    <submittedName>
        <fullName evidence="3">Hypothetical_protein</fullName>
    </submittedName>
</protein>
<keyword evidence="1" id="KW-0472">Membrane</keyword>
<feature type="transmembrane region" description="Helical" evidence="1">
    <location>
        <begin position="43"/>
        <end position="63"/>
    </location>
</feature>
<keyword evidence="1" id="KW-1133">Transmembrane helix</keyword>
<gene>
    <name evidence="2" type="ORF">HINF_LOCUS36809</name>
    <name evidence="3" type="ORF">HINF_LOCUS41194</name>
</gene>
<dbReference type="EMBL" id="CATOUU010000793">
    <property type="protein sequence ID" value="CAI9949164.1"/>
    <property type="molecule type" value="Genomic_DNA"/>
</dbReference>
<proteinExistence type="predicted"/>
<evidence type="ECO:0000313" key="4">
    <source>
        <dbReference type="Proteomes" id="UP001642409"/>
    </source>
</evidence>
<dbReference type="Proteomes" id="UP001642409">
    <property type="component" value="Unassembled WGS sequence"/>
</dbReference>
<evidence type="ECO:0000313" key="2">
    <source>
        <dbReference type="EMBL" id="CAI9949164.1"/>
    </source>
</evidence>
<reference evidence="2" key="1">
    <citation type="submission" date="2023-06" db="EMBL/GenBank/DDBJ databases">
        <authorList>
            <person name="Kurt Z."/>
        </authorList>
    </citation>
    <scope>NUCLEOTIDE SEQUENCE</scope>
</reference>
<reference evidence="3 4" key="2">
    <citation type="submission" date="2024-07" db="EMBL/GenBank/DDBJ databases">
        <authorList>
            <person name="Akdeniz Z."/>
        </authorList>
    </citation>
    <scope>NUCLEOTIDE SEQUENCE [LARGE SCALE GENOMIC DNA]</scope>
</reference>
<evidence type="ECO:0000256" key="1">
    <source>
        <dbReference type="SAM" id="Phobius"/>
    </source>
</evidence>
<keyword evidence="4" id="KW-1185">Reference proteome</keyword>
<comment type="caution">
    <text evidence="2">The sequence shown here is derived from an EMBL/GenBank/DDBJ whole genome shotgun (WGS) entry which is preliminary data.</text>
</comment>
<name>A0AA86UBK1_9EUKA</name>